<dbReference type="GO" id="GO:0043165">
    <property type="term" value="P:Gram-negative-bacterium-type cell outer membrane assembly"/>
    <property type="evidence" value="ECO:0007669"/>
    <property type="project" value="UniProtKB-UniRule"/>
</dbReference>
<evidence type="ECO:0000313" key="9">
    <source>
        <dbReference type="Proteomes" id="UP000076962"/>
    </source>
</evidence>
<evidence type="ECO:0000256" key="2">
    <source>
        <dbReference type="ARBA" id="ARBA00023136"/>
    </source>
</evidence>
<dbReference type="GO" id="GO:1990063">
    <property type="term" value="C:Bam protein complex"/>
    <property type="evidence" value="ECO:0007669"/>
    <property type="project" value="TreeGrafter"/>
</dbReference>
<accession>A0A0A6NZR4</accession>
<dbReference type="EMBL" id="LUTY01001742">
    <property type="protein sequence ID" value="OAD21286.1"/>
    <property type="molecule type" value="Genomic_DNA"/>
</dbReference>
<evidence type="ECO:0000256" key="4">
    <source>
        <dbReference type="ARBA" id="ARBA00023237"/>
    </source>
</evidence>
<keyword evidence="9" id="KW-1185">Reference proteome</keyword>
<dbReference type="PATRIC" id="fig|1003181.4.peg.3996"/>
<dbReference type="GO" id="GO:0051205">
    <property type="term" value="P:protein insertion into membrane"/>
    <property type="evidence" value="ECO:0007669"/>
    <property type="project" value="UniProtKB-UniRule"/>
</dbReference>
<dbReference type="NCBIfam" id="TIGR03302">
    <property type="entry name" value="OM_YfiO"/>
    <property type="match status" value="1"/>
</dbReference>
<name>A0A0A6NZR4_9GAMM</name>
<evidence type="ECO:0000256" key="6">
    <source>
        <dbReference type="HAMAP-Rule" id="MF_00922"/>
    </source>
</evidence>
<comment type="subunit">
    <text evidence="6">Part of the Bam complex.</text>
</comment>
<keyword evidence="4 6" id="KW-0998">Cell outer membrane</keyword>
<proteinExistence type="inferred from homology"/>
<dbReference type="Pfam" id="PF13525">
    <property type="entry name" value="YfiO"/>
    <property type="match status" value="1"/>
</dbReference>
<dbReference type="CDD" id="cd15830">
    <property type="entry name" value="BamD"/>
    <property type="match status" value="1"/>
</dbReference>
<evidence type="ECO:0000256" key="3">
    <source>
        <dbReference type="ARBA" id="ARBA00023139"/>
    </source>
</evidence>
<dbReference type="InterPro" id="IPR011990">
    <property type="entry name" value="TPR-like_helical_dom_sf"/>
</dbReference>
<gene>
    <name evidence="6" type="primary">bamD</name>
    <name evidence="8" type="ORF">THIOM_002954</name>
</gene>
<dbReference type="PROSITE" id="PS51257">
    <property type="entry name" value="PROKAR_LIPOPROTEIN"/>
    <property type="match status" value="1"/>
</dbReference>
<comment type="caution">
    <text evidence="8">The sequence shown here is derived from an EMBL/GenBank/DDBJ whole genome shotgun (WGS) entry which is preliminary data.</text>
</comment>
<comment type="function">
    <text evidence="6">Part of the outer membrane protein assembly complex, which is involved in assembly and insertion of beta-barrel proteins into the outer membrane.</text>
</comment>
<comment type="similarity">
    <text evidence="6">Belongs to the BamD family.</text>
</comment>
<keyword evidence="5 6" id="KW-0449">Lipoprotein</keyword>
<reference evidence="8 9" key="1">
    <citation type="submission" date="2016-05" db="EMBL/GenBank/DDBJ databases">
        <title>Single-cell genome of chain-forming Candidatus Thiomargarita nelsonii and comparison to other large sulfur-oxidizing bacteria.</title>
        <authorList>
            <person name="Winkel M."/>
            <person name="Salman V."/>
            <person name="Woyke T."/>
            <person name="Schulz-Vogt H."/>
            <person name="Richter M."/>
            <person name="Flood B."/>
            <person name="Bailey J."/>
            <person name="Amann R."/>
            <person name="Mussmann M."/>
        </authorList>
    </citation>
    <scope>NUCLEOTIDE SEQUENCE [LARGE SCALE GENOMIC DNA]</scope>
    <source>
        <strain evidence="8 9">THI036</strain>
    </source>
</reference>
<dbReference type="SUPFAM" id="SSF48452">
    <property type="entry name" value="TPR-like"/>
    <property type="match status" value="1"/>
</dbReference>
<dbReference type="HAMAP" id="MF_00922">
    <property type="entry name" value="OM_assembly_BamD"/>
    <property type="match status" value="1"/>
</dbReference>
<keyword evidence="2 6" id="KW-0472">Membrane</keyword>
<dbReference type="InterPro" id="IPR017689">
    <property type="entry name" value="BamD"/>
</dbReference>
<dbReference type="PANTHER" id="PTHR37423">
    <property type="entry name" value="SOLUBLE LYTIC MUREIN TRANSGLYCOSYLASE-RELATED"/>
    <property type="match status" value="1"/>
</dbReference>
<sequence>MKQITLILTFLLSGCGSDPKIETWPPERFYAEAKEHLEAGDYTSAIESYEKLEARYPLGKYAQQAQLDIIYAYYKHEEPESAIIAADRFIKLYPRHRKIDYVYYLKGLVYFQYNWGSLDRFLPLEQSQRDPSAARQALQIFSELVRRFPKSKYNQDAKQRIVYLRNMLANHELHVARFYMKRGAYIAAANRAKTIVKSYQGTHVVPDALVILAKFYKINGLNDLAAATLKVLKLNYPNHEGIAVVENLVVK</sequence>
<organism evidence="8 9">
    <name type="scientific">Candidatus Thiomargarita nelsonii</name>
    <dbReference type="NCBI Taxonomy" id="1003181"/>
    <lineage>
        <taxon>Bacteria</taxon>
        <taxon>Pseudomonadati</taxon>
        <taxon>Pseudomonadota</taxon>
        <taxon>Gammaproteobacteria</taxon>
        <taxon>Thiotrichales</taxon>
        <taxon>Thiotrichaceae</taxon>
        <taxon>Thiomargarita</taxon>
    </lineage>
</organism>
<evidence type="ECO:0000313" key="8">
    <source>
        <dbReference type="EMBL" id="OAD21286.1"/>
    </source>
</evidence>
<keyword evidence="1 6" id="KW-0732">Signal</keyword>
<evidence type="ECO:0000259" key="7">
    <source>
        <dbReference type="Pfam" id="PF13525"/>
    </source>
</evidence>
<keyword evidence="3 6" id="KW-0564">Palmitate</keyword>
<dbReference type="Proteomes" id="UP000076962">
    <property type="component" value="Unassembled WGS sequence"/>
</dbReference>
<comment type="subcellular location">
    <subcellularLocation>
        <location evidence="6">Cell outer membrane</location>
        <topology evidence="6">Lipid-anchor</topology>
    </subcellularLocation>
</comment>
<evidence type="ECO:0000256" key="1">
    <source>
        <dbReference type="ARBA" id="ARBA00022729"/>
    </source>
</evidence>
<dbReference type="PANTHER" id="PTHR37423:SF1">
    <property type="entry name" value="OUTER MEMBRANE PROTEIN ASSEMBLY FACTOR BAMD"/>
    <property type="match status" value="1"/>
</dbReference>
<dbReference type="InterPro" id="IPR039565">
    <property type="entry name" value="BamD-like"/>
</dbReference>
<protein>
    <recommendedName>
        <fullName evidence="6">Outer membrane protein assembly factor BamD</fullName>
    </recommendedName>
</protein>
<dbReference type="AlphaFoldDB" id="A0A0A6NZR4"/>
<feature type="domain" description="Outer membrane lipoprotein BamD-like" evidence="7">
    <location>
        <begin position="25"/>
        <end position="227"/>
    </location>
</feature>
<dbReference type="Gene3D" id="1.25.40.10">
    <property type="entry name" value="Tetratricopeptide repeat domain"/>
    <property type="match status" value="1"/>
</dbReference>
<evidence type="ECO:0000256" key="5">
    <source>
        <dbReference type="ARBA" id="ARBA00023288"/>
    </source>
</evidence>